<dbReference type="PROSITE" id="PS51421">
    <property type="entry name" value="RAS"/>
    <property type="match status" value="1"/>
</dbReference>
<dbReference type="NCBIfam" id="TIGR00231">
    <property type="entry name" value="small_GTP"/>
    <property type="match status" value="1"/>
</dbReference>
<dbReference type="SUPFAM" id="SSF52540">
    <property type="entry name" value="P-loop containing nucleoside triphosphate hydrolases"/>
    <property type="match status" value="1"/>
</dbReference>
<dbReference type="PROSITE" id="PS51419">
    <property type="entry name" value="RAB"/>
    <property type="match status" value="1"/>
</dbReference>
<keyword evidence="4" id="KW-1185">Reference proteome</keyword>
<dbReference type="Proteomes" id="UP000887563">
    <property type="component" value="Unplaced"/>
</dbReference>
<feature type="compositionally biased region" description="Polar residues" evidence="3">
    <location>
        <begin position="265"/>
        <end position="275"/>
    </location>
</feature>
<reference evidence="5" key="1">
    <citation type="submission" date="2022-11" db="UniProtKB">
        <authorList>
            <consortium name="WormBaseParasite"/>
        </authorList>
    </citation>
    <scope>IDENTIFICATION</scope>
</reference>
<dbReference type="Gene3D" id="3.40.50.300">
    <property type="entry name" value="P-loop containing nucleotide triphosphate hydrolases"/>
    <property type="match status" value="1"/>
</dbReference>
<dbReference type="GO" id="GO:0003924">
    <property type="term" value="F:GTPase activity"/>
    <property type="evidence" value="ECO:0007669"/>
    <property type="project" value="InterPro"/>
</dbReference>
<evidence type="ECO:0000256" key="2">
    <source>
        <dbReference type="ARBA" id="ARBA00022741"/>
    </source>
</evidence>
<dbReference type="SMART" id="SM00174">
    <property type="entry name" value="RHO"/>
    <property type="match status" value="1"/>
</dbReference>
<proteinExistence type="inferred from homology"/>
<feature type="region of interest" description="Disordered" evidence="3">
    <location>
        <begin position="209"/>
        <end position="275"/>
    </location>
</feature>
<dbReference type="InterPro" id="IPR001806">
    <property type="entry name" value="Small_GTPase"/>
</dbReference>
<name>A0A914NGT0_MELIC</name>
<evidence type="ECO:0000313" key="5">
    <source>
        <dbReference type="WBParaSite" id="Minc3s06347g39695"/>
    </source>
</evidence>
<evidence type="ECO:0000256" key="3">
    <source>
        <dbReference type="SAM" id="MobiDB-lite"/>
    </source>
</evidence>
<accession>A0A914NGT0</accession>
<dbReference type="PANTHER" id="PTHR47978">
    <property type="match status" value="1"/>
</dbReference>
<dbReference type="PRINTS" id="PR00449">
    <property type="entry name" value="RASTRNSFRMNG"/>
</dbReference>
<feature type="compositionally biased region" description="Basic and acidic residues" evidence="3">
    <location>
        <begin position="232"/>
        <end position="260"/>
    </location>
</feature>
<evidence type="ECO:0000256" key="1">
    <source>
        <dbReference type="ARBA" id="ARBA00006270"/>
    </source>
</evidence>
<feature type="compositionally biased region" description="Polar residues" evidence="3">
    <location>
        <begin position="213"/>
        <end position="222"/>
    </location>
</feature>
<dbReference type="SMART" id="SM00175">
    <property type="entry name" value="RAB"/>
    <property type="match status" value="1"/>
</dbReference>
<keyword evidence="2" id="KW-0547">Nucleotide-binding</keyword>
<dbReference type="InterPro" id="IPR005225">
    <property type="entry name" value="Small_GTP-bd"/>
</dbReference>
<protein>
    <submittedName>
        <fullName evidence="5">Uncharacterized protein</fullName>
    </submittedName>
</protein>
<dbReference type="AlphaFoldDB" id="A0A914NGT0"/>
<dbReference type="FunFam" id="3.40.50.300:FF:001447">
    <property type="entry name" value="Ras-related protein Rab-1B"/>
    <property type="match status" value="1"/>
</dbReference>
<dbReference type="SMART" id="SM00173">
    <property type="entry name" value="RAS"/>
    <property type="match status" value="1"/>
</dbReference>
<dbReference type="InterPro" id="IPR027417">
    <property type="entry name" value="P-loop_NTPase"/>
</dbReference>
<comment type="similarity">
    <text evidence="1">Belongs to the small GTPase superfamily. Rab family.</text>
</comment>
<dbReference type="GO" id="GO:0005525">
    <property type="term" value="F:GTP binding"/>
    <property type="evidence" value="ECO:0007669"/>
    <property type="project" value="InterPro"/>
</dbReference>
<dbReference type="Pfam" id="PF00071">
    <property type="entry name" value="Ras"/>
    <property type="match status" value="1"/>
</dbReference>
<sequence length="275" mass="31075">MASSDDEEGDEGRNQRGEQALKLVLLGDSGVGKTSICSRLAQHTFPQKYIQTSGVDFYSRRVQLRQQNSVLLQLWDVGGHNLASPSMLNTYIFGAHVKFLNYFNFTNFFKKGVLFVYDVTNSQSFENINDWLSAAKKLDKQMEKPFYMALIGNKADSEHRRSVRPERHSKFADQNGMQSHFYLSAKNDDSIELIFRKIATEILGTKITRNEPEQSSAKPQASTTTTTNVEENINKKSEKDVENDDKTASKESKTTKETSSKDTANQRSSSTCLLQ</sequence>
<dbReference type="WBParaSite" id="Minc3s06347g39695">
    <property type="protein sequence ID" value="Minc3s06347g39695"/>
    <property type="gene ID" value="Minc3s06347g39695"/>
</dbReference>
<evidence type="ECO:0000313" key="4">
    <source>
        <dbReference type="Proteomes" id="UP000887563"/>
    </source>
</evidence>
<organism evidence="4 5">
    <name type="scientific">Meloidogyne incognita</name>
    <name type="common">Southern root-knot nematode worm</name>
    <name type="synonym">Oxyuris incognita</name>
    <dbReference type="NCBI Taxonomy" id="6306"/>
    <lineage>
        <taxon>Eukaryota</taxon>
        <taxon>Metazoa</taxon>
        <taxon>Ecdysozoa</taxon>
        <taxon>Nematoda</taxon>
        <taxon>Chromadorea</taxon>
        <taxon>Rhabditida</taxon>
        <taxon>Tylenchina</taxon>
        <taxon>Tylenchomorpha</taxon>
        <taxon>Tylenchoidea</taxon>
        <taxon>Meloidogynidae</taxon>
        <taxon>Meloidogyninae</taxon>
        <taxon>Meloidogyne</taxon>
        <taxon>Meloidogyne incognita group</taxon>
    </lineage>
</organism>